<evidence type="ECO:0000256" key="4">
    <source>
        <dbReference type="ARBA" id="ARBA00023002"/>
    </source>
</evidence>
<dbReference type="PANTHER" id="PTHR43557:SF2">
    <property type="entry name" value="RIESKE DOMAIN-CONTAINING PROTEIN-RELATED"/>
    <property type="match status" value="1"/>
</dbReference>
<evidence type="ECO:0000256" key="1">
    <source>
        <dbReference type="ARBA" id="ARBA00001974"/>
    </source>
</evidence>
<dbReference type="SUPFAM" id="SSF51905">
    <property type="entry name" value="FAD/NAD(P)-binding domain"/>
    <property type="match status" value="1"/>
</dbReference>
<dbReference type="PRINTS" id="PR00411">
    <property type="entry name" value="PNDRDTASEI"/>
</dbReference>
<evidence type="ECO:0000259" key="6">
    <source>
        <dbReference type="Pfam" id="PF14759"/>
    </source>
</evidence>
<dbReference type="GO" id="GO:0016651">
    <property type="term" value="F:oxidoreductase activity, acting on NAD(P)H"/>
    <property type="evidence" value="ECO:0007669"/>
    <property type="project" value="TreeGrafter"/>
</dbReference>
<dbReference type="Pfam" id="PF14759">
    <property type="entry name" value="Reductase_C"/>
    <property type="match status" value="1"/>
</dbReference>
<dbReference type="PANTHER" id="PTHR43557">
    <property type="entry name" value="APOPTOSIS-INDUCING FACTOR 1"/>
    <property type="match status" value="1"/>
</dbReference>
<comment type="cofactor">
    <cofactor evidence="1">
        <name>FAD</name>
        <dbReference type="ChEBI" id="CHEBI:57692"/>
    </cofactor>
</comment>
<comment type="caution">
    <text evidence="7">The sequence shown here is derived from an EMBL/GenBank/DDBJ whole genome shotgun (WGS) entry which is preliminary data.</text>
</comment>
<protein>
    <submittedName>
        <fullName evidence="7">FAD-dependent oxidoreductase</fullName>
    </submittedName>
</protein>
<evidence type="ECO:0000256" key="3">
    <source>
        <dbReference type="ARBA" id="ARBA00022827"/>
    </source>
</evidence>
<feature type="domain" description="FAD/NAD(P)-binding" evidence="5">
    <location>
        <begin position="32"/>
        <end position="333"/>
    </location>
</feature>
<dbReference type="Gene3D" id="3.50.50.60">
    <property type="entry name" value="FAD/NAD(P)-binding domain"/>
    <property type="match status" value="2"/>
</dbReference>
<keyword evidence="8" id="KW-1185">Reference proteome</keyword>
<proteinExistence type="predicted"/>
<dbReference type="SUPFAM" id="SSF55424">
    <property type="entry name" value="FAD/NAD-linked reductases, dimerisation (C-terminal) domain"/>
    <property type="match status" value="1"/>
</dbReference>
<keyword evidence="4" id="KW-0560">Oxidoreductase</keyword>
<dbReference type="EMBL" id="JABEPQ010000010">
    <property type="protein sequence ID" value="NNM48318.1"/>
    <property type="molecule type" value="Genomic_DNA"/>
</dbReference>
<evidence type="ECO:0000259" key="5">
    <source>
        <dbReference type="Pfam" id="PF07992"/>
    </source>
</evidence>
<name>A0A849HLM1_9MICO</name>
<keyword evidence="2" id="KW-0285">Flavoprotein</keyword>
<dbReference type="AlphaFoldDB" id="A0A849HLM1"/>
<keyword evidence="3" id="KW-0274">FAD</keyword>
<dbReference type="InterPro" id="IPR036188">
    <property type="entry name" value="FAD/NAD-bd_sf"/>
</dbReference>
<dbReference type="GO" id="GO:0005737">
    <property type="term" value="C:cytoplasm"/>
    <property type="evidence" value="ECO:0007669"/>
    <property type="project" value="TreeGrafter"/>
</dbReference>
<dbReference type="PRINTS" id="PR00368">
    <property type="entry name" value="FADPNR"/>
</dbReference>
<dbReference type="InterPro" id="IPR050446">
    <property type="entry name" value="FAD-oxidoreductase/Apoptosis"/>
</dbReference>
<sequence>MPAPDDRGTRRPRTHDCARTVSEAGGARSHTDVLIVGAGEAGLGVATELRDLAFGGHVTVIGDEPYLPYQRPPLSKGFLEGKEDEDNLALRAPAFLDEHDIEVLQGRRVVSVDLADKGGTATLDDATTVQFEKLAFATGARARELPVPGASLVGVYTLRTIEDAKQVRTALVDTARLVVVGGGFIGLEVAAASRRRGLEVTVLEATPRLLGRVCAPPLSDYLMKRHAAAGIDIRLDTSVVELVGNVDGQVTHVRLADGATIPADVVIVGVGALPNVELAEKAGLECGRGIVVDQAGRTSIDGVVAVGDCAEQPHPNLPGQRLTIESVNNALEQSKLAAHVLTGVETPRRGVAWFWSDQADLKIQIAGISDGYDAYVVRAESTRLTVLYFQNNRLIAADVVNNPRDFLAVKRALGEGRSIDPERADDLSFSVKELLQGQA</sequence>
<reference evidence="7 8" key="1">
    <citation type="submission" date="2020-04" db="EMBL/GenBank/DDBJ databases">
        <title>Knoellia sp. isolate from air conditioner.</title>
        <authorList>
            <person name="Chea S."/>
            <person name="Kim D.-U."/>
        </authorList>
    </citation>
    <scope>NUCLEOTIDE SEQUENCE [LARGE SCALE GENOMIC DNA]</scope>
    <source>
        <strain evidence="7 8">DB2414S</strain>
    </source>
</reference>
<evidence type="ECO:0000313" key="7">
    <source>
        <dbReference type="EMBL" id="NNM48318.1"/>
    </source>
</evidence>
<organism evidence="7 8">
    <name type="scientific">Knoellia koreensis</name>
    <dbReference type="NCBI Taxonomy" id="2730921"/>
    <lineage>
        <taxon>Bacteria</taxon>
        <taxon>Bacillati</taxon>
        <taxon>Actinomycetota</taxon>
        <taxon>Actinomycetes</taxon>
        <taxon>Micrococcales</taxon>
        <taxon>Intrasporangiaceae</taxon>
        <taxon>Knoellia</taxon>
    </lineage>
</organism>
<dbReference type="InterPro" id="IPR023753">
    <property type="entry name" value="FAD/NAD-binding_dom"/>
</dbReference>
<dbReference type="InterPro" id="IPR028202">
    <property type="entry name" value="Reductase_C"/>
</dbReference>
<dbReference type="Gene3D" id="3.30.390.30">
    <property type="match status" value="1"/>
</dbReference>
<dbReference type="InterPro" id="IPR016156">
    <property type="entry name" value="FAD/NAD-linked_Rdtase_dimer_sf"/>
</dbReference>
<dbReference type="Proteomes" id="UP000588586">
    <property type="component" value="Unassembled WGS sequence"/>
</dbReference>
<dbReference type="Pfam" id="PF07992">
    <property type="entry name" value="Pyr_redox_2"/>
    <property type="match status" value="1"/>
</dbReference>
<gene>
    <name evidence="7" type="ORF">HJG52_20215</name>
</gene>
<feature type="domain" description="Reductase C-terminal" evidence="6">
    <location>
        <begin position="353"/>
        <end position="435"/>
    </location>
</feature>
<evidence type="ECO:0000313" key="8">
    <source>
        <dbReference type="Proteomes" id="UP000588586"/>
    </source>
</evidence>
<accession>A0A849HLM1</accession>
<evidence type="ECO:0000256" key="2">
    <source>
        <dbReference type="ARBA" id="ARBA00022630"/>
    </source>
</evidence>